<organism evidence="1 2">
    <name type="scientific">Streptomyces durmitorensis</name>
    <dbReference type="NCBI Taxonomy" id="319947"/>
    <lineage>
        <taxon>Bacteria</taxon>
        <taxon>Bacillati</taxon>
        <taxon>Actinomycetota</taxon>
        <taxon>Actinomycetes</taxon>
        <taxon>Kitasatosporales</taxon>
        <taxon>Streptomycetaceae</taxon>
        <taxon>Streptomyces</taxon>
    </lineage>
</organism>
<protein>
    <submittedName>
        <fullName evidence="1">Uncharacterized protein</fullName>
    </submittedName>
</protein>
<keyword evidence="2" id="KW-1185">Reference proteome</keyword>
<name>A0ABY4PV60_9ACTN</name>
<dbReference type="Proteomes" id="UP000829992">
    <property type="component" value="Chromosome"/>
</dbReference>
<sequence length="130" mass="14543">MFETIRWRCYAHAGDRRSAERVVGRIEKLLPCPFEIVGYQRYWKFPELAELRLASPLACSTSEHALLTTLQLAWKIATPWSLLGSEAGAPHEFEGIASANVSATFSVVGIEWMEFTITDRPEDTAAETPA</sequence>
<evidence type="ECO:0000313" key="1">
    <source>
        <dbReference type="EMBL" id="UQT57290.1"/>
    </source>
</evidence>
<dbReference type="EMBL" id="CP097289">
    <property type="protein sequence ID" value="UQT57290.1"/>
    <property type="molecule type" value="Genomic_DNA"/>
</dbReference>
<gene>
    <name evidence="1" type="ORF">M4V62_20515</name>
</gene>
<dbReference type="RefSeq" id="WP_249588700.1">
    <property type="nucleotide sequence ID" value="NZ_BAAAQL010000025.1"/>
</dbReference>
<evidence type="ECO:0000313" key="2">
    <source>
        <dbReference type="Proteomes" id="UP000829992"/>
    </source>
</evidence>
<accession>A0ABY4PV60</accession>
<proteinExistence type="predicted"/>
<reference evidence="1 2" key="1">
    <citation type="submission" date="2022-05" db="EMBL/GenBank/DDBJ databases">
        <authorList>
            <person name="Zhou X."/>
            <person name="Li K."/>
            <person name="Man Y."/>
        </authorList>
    </citation>
    <scope>NUCLEOTIDE SEQUENCE [LARGE SCALE GENOMIC DNA]</scope>
    <source>
        <strain evidence="1 2">MS405</strain>
    </source>
</reference>